<protein>
    <submittedName>
        <fullName evidence="1">Negative transcriptional regulator</fullName>
    </submittedName>
</protein>
<sequence>MFIPAYHAETDLSILRQFIRDNPLGIFTTATPSTPHSLLQVSHIPWVLDFEDVDDPTNLGRLRGHMARQNVQAKAMIQNLSKSLSETTSYLEEEVLIVFNGPVHHYITPKYYVQTKPDTGKVVPTWNYSTVQVYGKARVFYDTKSADFVSFLSKQLSDLTRLGESSIMGYGGAGRLKPWEISDAPDQYIDLMTKSLIGLEVEILSMTGKFKWSQEKPKADRDGVIAGLQNLGSAAGSQMATIAKERAAIFDSRKVEKKRASD</sequence>
<dbReference type="InterPro" id="IPR012349">
    <property type="entry name" value="Split_barrel_FMN-bd"/>
</dbReference>
<comment type="caution">
    <text evidence="1">The sequence shown here is derived from an EMBL/GenBank/DDBJ whole genome shotgun (WGS) entry which is preliminary data.</text>
</comment>
<dbReference type="PIRSF" id="PIRSF010372">
    <property type="entry name" value="PaiB"/>
    <property type="match status" value="1"/>
</dbReference>
<proteinExistence type="predicted"/>
<evidence type="ECO:0000313" key="1">
    <source>
        <dbReference type="EMBL" id="KAJ5741003.1"/>
    </source>
</evidence>
<accession>A0AAD6HXV0</accession>
<dbReference type="SUPFAM" id="SSF50475">
    <property type="entry name" value="FMN-binding split barrel"/>
    <property type="match status" value="1"/>
</dbReference>
<gene>
    <name evidence="1" type="ORF">N7493_000875</name>
</gene>
<dbReference type="Pfam" id="PF04299">
    <property type="entry name" value="FMN_bind_2"/>
    <property type="match status" value="1"/>
</dbReference>
<reference evidence="1" key="1">
    <citation type="journal article" date="2023" name="IMA Fungus">
        <title>Comparative genomic study of the Penicillium genus elucidates a diverse pangenome and 15 lateral gene transfer events.</title>
        <authorList>
            <person name="Petersen C."/>
            <person name="Sorensen T."/>
            <person name="Nielsen M.R."/>
            <person name="Sondergaard T.E."/>
            <person name="Sorensen J.L."/>
            <person name="Fitzpatrick D.A."/>
            <person name="Frisvad J.C."/>
            <person name="Nielsen K.L."/>
        </authorList>
    </citation>
    <scope>NUCLEOTIDE SEQUENCE</scope>
    <source>
        <strain evidence="1">IBT 17514</strain>
    </source>
</reference>
<organism evidence="1 2">
    <name type="scientific">Penicillium malachiteum</name>
    <dbReference type="NCBI Taxonomy" id="1324776"/>
    <lineage>
        <taxon>Eukaryota</taxon>
        <taxon>Fungi</taxon>
        <taxon>Dikarya</taxon>
        <taxon>Ascomycota</taxon>
        <taxon>Pezizomycotina</taxon>
        <taxon>Eurotiomycetes</taxon>
        <taxon>Eurotiomycetidae</taxon>
        <taxon>Eurotiales</taxon>
        <taxon>Aspergillaceae</taxon>
        <taxon>Penicillium</taxon>
    </lineage>
</organism>
<name>A0AAD6HXV0_9EURO</name>
<dbReference type="Proteomes" id="UP001215712">
    <property type="component" value="Unassembled WGS sequence"/>
</dbReference>
<reference evidence="1" key="2">
    <citation type="submission" date="2023-01" db="EMBL/GenBank/DDBJ databases">
        <authorList>
            <person name="Petersen C."/>
        </authorList>
    </citation>
    <scope>NUCLEOTIDE SEQUENCE</scope>
    <source>
        <strain evidence="1">IBT 17514</strain>
    </source>
</reference>
<dbReference type="Gene3D" id="2.30.110.10">
    <property type="entry name" value="Electron Transport, Fmn-binding Protein, Chain A"/>
    <property type="match status" value="1"/>
</dbReference>
<dbReference type="PANTHER" id="PTHR35802:SF1">
    <property type="entry name" value="PROTEASE SYNTHASE AND SPORULATION PROTEIN PAI 2"/>
    <property type="match status" value="1"/>
</dbReference>
<dbReference type="PANTHER" id="PTHR35802">
    <property type="entry name" value="PROTEASE SYNTHASE AND SPORULATION PROTEIN PAI 2"/>
    <property type="match status" value="1"/>
</dbReference>
<keyword evidence="2" id="KW-1185">Reference proteome</keyword>
<dbReference type="AlphaFoldDB" id="A0AAD6HXV0"/>
<dbReference type="InterPro" id="IPR007396">
    <property type="entry name" value="TR_PAI2-type"/>
</dbReference>
<evidence type="ECO:0000313" key="2">
    <source>
        <dbReference type="Proteomes" id="UP001215712"/>
    </source>
</evidence>
<dbReference type="EMBL" id="JAQJAN010000001">
    <property type="protein sequence ID" value="KAJ5741003.1"/>
    <property type="molecule type" value="Genomic_DNA"/>
</dbReference>